<dbReference type="InterPro" id="IPR011701">
    <property type="entry name" value="MFS"/>
</dbReference>
<name>A0A0U0ZHT9_9MYCO</name>
<comment type="similarity">
    <text evidence="2">Belongs to the major facilitator superfamily.</text>
</comment>
<gene>
    <name evidence="8" type="primary">glcP</name>
    <name evidence="8" type="ORF">ERS075579_00724</name>
</gene>
<sequence>MTRRDHVHLASCGAYAGVGTAHVFWGTVSPYALPADSAGHTLAALVAAQFTGFLLGVLSAPRLSARIGVGRHIAIALALFAVALSAPLWGLSPPILLAASVLLGAAAGSLETQIGALALEPTRGPRALTVLEACFGFAALLFPVLVFLLSPAISWRAPGAAAAIAMALLSVTWSYIHKVSLVRPVGERRPGPTSRRVPTAAACLLLAFAMVYAGFETNFANFLPRIVGSDGEVGASVLAVSGFWFGITSGRLITVTVVHAVVGRKALAGLAVGLTGVLVGLAQFGDGLLAALPWVVTAGVFASAMFPVALTLATRIGGIPIPIMTSYFVACASLGGAAMAVPVGFTLDTFGSHGVVLLFASAAALLVALIIAPTRLPRG</sequence>
<dbReference type="PANTHER" id="PTHR23514:SF3">
    <property type="entry name" value="BYPASS OF STOP CODON PROTEIN 6"/>
    <property type="match status" value="1"/>
</dbReference>
<feature type="transmembrane region" description="Helical" evidence="7">
    <location>
        <begin position="291"/>
        <end position="313"/>
    </location>
</feature>
<organism evidence="8 9">
    <name type="scientific">Mycobacteroides abscessus</name>
    <dbReference type="NCBI Taxonomy" id="36809"/>
    <lineage>
        <taxon>Bacteria</taxon>
        <taxon>Bacillati</taxon>
        <taxon>Actinomycetota</taxon>
        <taxon>Actinomycetes</taxon>
        <taxon>Mycobacteriales</taxon>
        <taxon>Mycobacteriaceae</taxon>
        <taxon>Mycobacteroides</taxon>
    </lineage>
</organism>
<dbReference type="GO" id="GO:0012505">
    <property type="term" value="C:endomembrane system"/>
    <property type="evidence" value="ECO:0007669"/>
    <property type="project" value="UniProtKB-SubCell"/>
</dbReference>
<feature type="transmembrane region" description="Helical" evidence="7">
    <location>
        <begin position="130"/>
        <end position="149"/>
    </location>
</feature>
<dbReference type="AlphaFoldDB" id="A0A0U0ZHT9"/>
<dbReference type="PANTHER" id="PTHR23514">
    <property type="entry name" value="BYPASS OF STOP CODON PROTEIN 6"/>
    <property type="match status" value="1"/>
</dbReference>
<dbReference type="GO" id="GO:0022857">
    <property type="term" value="F:transmembrane transporter activity"/>
    <property type="evidence" value="ECO:0007669"/>
    <property type="project" value="InterPro"/>
</dbReference>
<dbReference type="Pfam" id="PF07690">
    <property type="entry name" value="MFS_1"/>
    <property type="match status" value="1"/>
</dbReference>
<evidence type="ECO:0000256" key="4">
    <source>
        <dbReference type="ARBA" id="ARBA00022692"/>
    </source>
</evidence>
<dbReference type="SUPFAM" id="SSF103473">
    <property type="entry name" value="MFS general substrate transporter"/>
    <property type="match status" value="1"/>
</dbReference>
<dbReference type="Gene3D" id="1.20.1250.20">
    <property type="entry name" value="MFS general substrate transporter like domains"/>
    <property type="match status" value="1"/>
</dbReference>
<dbReference type="InterPro" id="IPR051788">
    <property type="entry name" value="MFS_Transporter"/>
</dbReference>
<evidence type="ECO:0000256" key="5">
    <source>
        <dbReference type="ARBA" id="ARBA00022989"/>
    </source>
</evidence>
<evidence type="ECO:0000313" key="8">
    <source>
        <dbReference type="EMBL" id="CPV35931.1"/>
    </source>
</evidence>
<reference evidence="8 9" key="1">
    <citation type="submission" date="2015-03" db="EMBL/GenBank/DDBJ databases">
        <authorList>
            <person name="Murphy D."/>
        </authorList>
    </citation>
    <scope>NUCLEOTIDE SEQUENCE [LARGE SCALE GENOMIC DNA]</scope>
    <source>
        <strain evidence="8 9">PAP088</strain>
    </source>
</reference>
<dbReference type="Proteomes" id="UP000045782">
    <property type="component" value="Unassembled WGS sequence"/>
</dbReference>
<comment type="subcellular location">
    <subcellularLocation>
        <location evidence="1">Endomembrane system</location>
        <topology evidence="1">Multi-pass membrane protein</topology>
    </subcellularLocation>
</comment>
<evidence type="ECO:0000256" key="2">
    <source>
        <dbReference type="ARBA" id="ARBA00008335"/>
    </source>
</evidence>
<feature type="transmembrane region" description="Helical" evidence="7">
    <location>
        <begin position="95"/>
        <end position="118"/>
    </location>
</feature>
<evidence type="ECO:0000256" key="1">
    <source>
        <dbReference type="ARBA" id="ARBA00004127"/>
    </source>
</evidence>
<accession>A0A0U0ZHT9</accession>
<feature type="transmembrane region" description="Helical" evidence="7">
    <location>
        <begin position="325"/>
        <end position="345"/>
    </location>
</feature>
<keyword evidence="3" id="KW-0813">Transport</keyword>
<feature type="transmembrane region" description="Helical" evidence="7">
    <location>
        <begin position="235"/>
        <end position="254"/>
    </location>
</feature>
<dbReference type="EMBL" id="CSWP01000001">
    <property type="protein sequence ID" value="CPV35931.1"/>
    <property type="molecule type" value="Genomic_DNA"/>
</dbReference>
<evidence type="ECO:0000256" key="6">
    <source>
        <dbReference type="ARBA" id="ARBA00023136"/>
    </source>
</evidence>
<protein>
    <submittedName>
        <fullName evidence="8">Putative glucose/mannose:H+ symporter GlcP</fullName>
    </submittedName>
</protein>
<feature type="transmembrane region" description="Helical" evidence="7">
    <location>
        <begin position="7"/>
        <end position="25"/>
    </location>
</feature>
<feature type="transmembrane region" description="Helical" evidence="7">
    <location>
        <begin position="37"/>
        <end position="60"/>
    </location>
</feature>
<evidence type="ECO:0000256" key="7">
    <source>
        <dbReference type="SAM" id="Phobius"/>
    </source>
</evidence>
<dbReference type="GO" id="GO:0016020">
    <property type="term" value="C:membrane"/>
    <property type="evidence" value="ECO:0007669"/>
    <property type="project" value="TreeGrafter"/>
</dbReference>
<feature type="transmembrane region" description="Helical" evidence="7">
    <location>
        <begin position="155"/>
        <end position="176"/>
    </location>
</feature>
<keyword evidence="5 7" id="KW-1133">Transmembrane helix</keyword>
<evidence type="ECO:0000313" key="9">
    <source>
        <dbReference type="Proteomes" id="UP000045782"/>
    </source>
</evidence>
<keyword evidence="4 7" id="KW-0812">Transmembrane</keyword>
<dbReference type="InterPro" id="IPR036259">
    <property type="entry name" value="MFS_trans_sf"/>
</dbReference>
<feature type="transmembrane region" description="Helical" evidence="7">
    <location>
        <begin position="266"/>
        <end position="285"/>
    </location>
</feature>
<feature type="transmembrane region" description="Helical" evidence="7">
    <location>
        <begin position="351"/>
        <end position="372"/>
    </location>
</feature>
<evidence type="ECO:0000256" key="3">
    <source>
        <dbReference type="ARBA" id="ARBA00022448"/>
    </source>
</evidence>
<feature type="transmembrane region" description="Helical" evidence="7">
    <location>
        <begin position="72"/>
        <end position="89"/>
    </location>
</feature>
<keyword evidence="6 7" id="KW-0472">Membrane</keyword>
<feature type="transmembrane region" description="Helical" evidence="7">
    <location>
        <begin position="197"/>
        <end position="215"/>
    </location>
</feature>
<proteinExistence type="inferred from homology"/>